<keyword evidence="5" id="KW-1133">Transmembrane helix</keyword>
<evidence type="ECO:0000313" key="7">
    <source>
        <dbReference type="EMBL" id="MBM0746883.1"/>
    </source>
</evidence>
<sequence>MFCGLILLVSAFILWRLQRSTSDSHSAADASLPPETWRRPVILVTGDTALLFGDRDHHESGQGWYLNVRQPGELSALAERLALHSPSLMPQLSVMLAIVPGLHTSAEIFTQQQCVWLRAFLQCRRVLNGLPPLRTVIWNSSGDSGTYWFSLTADHPELQFHPDKRARLSLSEWAAQDAHSVHHALRLQSVMQWYAGQFAASHSARPCQIGLCLTPSPALADNLWQQHVAGLTTLSSENNESPLSLPLPDRLLSGLARRPGISRWLRKLRIAGLMLGLFLALAMLFSFIHNQRLTRSVTDHLDLWRSLPDDAIAAKTLARNALIRDRALLDEWQRSGEPMRFGMGLYQGMRLTAPVNAAIHRWAPPPPPAPVIRQVVQGPETVRLDILSLFESGRATLKTDSGKVLLHALVNIKARPGWLIVIAGHTDSTGSAQGNQLLSLRRAEAVRNWMRDTGDVPESCFAVQGYGHDRPLAANNTAAGRTRNRRVEISLVPQADACHVADGPTRSSQDDGHSQSEKEQYHGNSGLSVAEE</sequence>
<keyword evidence="8" id="KW-1185">Reference proteome</keyword>
<evidence type="ECO:0000256" key="2">
    <source>
        <dbReference type="ARBA" id="ARBA00023136"/>
    </source>
</evidence>
<evidence type="ECO:0000256" key="5">
    <source>
        <dbReference type="SAM" id="Phobius"/>
    </source>
</evidence>
<evidence type="ECO:0000256" key="1">
    <source>
        <dbReference type="ARBA" id="ARBA00004442"/>
    </source>
</evidence>
<evidence type="ECO:0000256" key="3">
    <source>
        <dbReference type="PROSITE-ProRule" id="PRU00473"/>
    </source>
</evidence>
<comment type="caution">
    <text evidence="7">The sequence shown here is derived from an EMBL/GenBank/DDBJ whole genome shotgun (WGS) entry which is preliminary data.</text>
</comment>
<dbReference type="PRINTS" id="PR01021">
    <property type="entry name" value="OMPADOMAIN"/>
</dbReference>
<keyword evidence="5" id="KW-0812">Transmembrane</keyword>
<gene>
    <name evidence="7" type="ORF">JJB79_05540</name>
</gene>
<dbReference type="SUPFAM" id="SSF103088">
    <property type="entry name" value="OmpA-like"/>
    <property type="match status" value="1"/>
</dbReference>
<comment type="subcellular location">
    <subcellularLocation>
        <location evidence="1">Cell outer membrane</location>
    </subcellularLocation>
</comment>
<reference evidence="7 8" key="1">
    <citation type="submission" date="2021-01" db="EMBL/GenBank/DDBJ databases">
        <title>Complete genome sequence of Pantoea eucrina OB49, a heavy metal tolerant bacterium with PGPR potential isolated from wheat in Algeria.</title>
        <authorList>
            <person name="Lekired A."/>
            <person name="Ouzari I.H."/>
        </authorList>
    </citation>
    <scope>NUCLEOTIDE SEQUENCE [LARGE SCALE GENOMIC DNA]</scope>
    <source>
        <strain evidence="7 8">OB49</strain>
    </source>
</reference>
<dbReference type="Proteomes" id="UP000809137">
    <property type="component" value="Unassembled WGS sequence"/>
</dbReference>
<evidence type="ECO:0000256" key="4">
    <source>
        <dbReference type="SAM" id="MobiDB-lite"/>
    </source>
</evidence>
<evidence type="ECO:0000313" key="8">
    <source>
        <dbReference type="Proteomes" id="UP000809137"/>
    </source>
</evidence>
<feature type="transmembrane region" description="Helical" evidence="5">
    <location>
        <begin position="268"/>
        <end position="288"/>
    </location>
</feature>
<dbReference type="InterPro" id="IPR036737">
    <property type="entry name" value="OmpA-like_sf"/>
</dbReference>
<dbReference type="PANTHER" id="PTHR30329">
    <property type="entry name" value="STATOR ELEMENT OF FLAGELLAR MOTOR COMPLEX"/>
    <property type="match status" value="1"/>
</dbReference>
<dbReference type="CDD" id="cd07185">
    <property type="entry name" value="OmpA_C-like"/>
    <property type="match status" value="1"/>
</dbReference>
<name>A0ABS1Z4G3_9GAMM</name>
<feature type="domain" description="OmpA-like" evidence="6">
    <location>
        <begin position="377"/>
        <end position="495"/>
    </location>
</feature>
<keyword evidence="2 3" id="KW-0472">Membrane</keyword>
<feature type="compositionally biased region" description="Polar residues" evidence="4">
    <location>
        <begin position="522"/>
        <end position="532"/>
    </location>
</feature>
<accession>A0ABS1Z4G3</accession>
<dbReference type="Gene3D" id="3.30.1330.60">
    <property type="entry name" value="OmpA-like domain"/>
    <property type="match status" value="1"/>
</dbReference>
<dbReference type="PANTHER" id="PTHR30329:SF20">
    <property type="entry name" value="EXPORTED PROTEIN"/>
    <property type="match status" value="1"/>
</dbReference>
<dbReference type="PROSITE" id="PS51123">
    <property type="entry name" value="OMPA_2"/>
    <property type="match status" value="1"/>
</dbReference>
<feature type="compositionally biased region" description="Basic and acidic residues" evidence="4">
    <location>
        <begin position="508"/>
        <end position="521"/>
    </location>
</feature>
<feature type="region of interest" description="Disordered" evidence="4">
    <location>
        <begin position="496"/>
        <end position="532"/>
    </location>
</feature>
<dbReference type="Pfam" id="PF00691">
    <property type="entry name" value="OmpA"/>
    <property type="match status" value="1"/>
</dbReference>
<dbReference type="InterPro" id="IPR006664">
    <property type="entry name" value="OMP_bac"/>
</dbReference>
<protein>
    <submittedName>
        <fullName evidence="7">OmpA family protein</fullName>
    </submittedName>
</protein>
<dbReference type="EMBL" id="JAFCXS010000002">
    <property type="protein sequence ID" value="MBM0746883.1"/>
    <property type="molecule type" value="Genomic_DNA"/>
</dbReference>
<proteinExistence type="predicted"/>
<organism evidence="7 8">
    <name type="scientific">Pantoea eucrina</name>
    <dbReference type="NCBI Taxonomy" id="472693"/>
    <lineage>
        <taxon>Bacteria</taxon>
        <taxon>Pseudomonadati</taxon>
        <taxon>Pseudomonadota</taxon>
        <taxon>Gammaproteobacteria</taxon>
        <taxon>Enterobacterales</taxon>
        <taxon>Erwiniaceae</taxon>
        <taxon>Pantoea</taxon>
    </lineage>
</organism>
<dbReference type="InterPro" id="IPR006665">
    <property type="entry name" value="OmpA-like"/>
</dbReference>
<dbReference type="InterPro" id="IPR050330">
    <property type="entry name" value="Bact_OuterMem_StrucFunc"/>
</dbReference>
<evidence type="ECO:0000259" key="6">
    <source>
        <dbReference type="PROSITE" id="PS51123"/>
    </source>
</evidence>